<comment type="similarity">
    <text evidence="8 9">Belongs to the TonB-dependent receptor family.</text>
</comment>
<dbReference type="InterPro" id="IPR036942">
    <property type="entry name" value="Beta-barrel_TonB_sf"/>
</dbReference>
<keyword evidence="6 8" id="KW-0472">Membrane</keyword>
<evidence type="ECO:0000256" key="1">
    <source>
        <dbReference type="ARBA" id="ARBA00004571"/>
    </source>
</evidence>
<evidence type="ECO:0000256" key="7">
    <source>
        <dbReference type="ARBA" id="ARBA00023237"/>
    </source>
</evidence>
<dbReference type="PANTHER" id="PTHR30069:SF42">
    <property type="entry name" value="FERRIC AEROBACTIN RECEPTOR"/>
    <property type="match status" value="1"/>
</dbReference>
<feature type="domain" description="TonB-dependent receptor plug" evidence="12">
    <location>
        <begin position="50"/>
        <end position="152"/>
    </location>
</feature>
<dbReference type="Gene3D" id="2.40.170.20">
    <property type="entry name" value="TonB-dependent receptor, beta-barrel domain"/>
    <property type="match status" value="1"/>
</dbReference>
<feature type="domain" description="TonB-dependent receptor-like beta-barrel" evidence="11">
    <location>
        <begin position="260"/>
        <end position="673"/>
    </location>
</feature>
<reference evidence="13 14" key="1">
    <citation type="submission" date="2018-06" db="EMBL/GenBank/DDBJ databases">
        <authorList>
            <consortium name="Pathogen Informatics"/>
            <person name="Doyle S."/>
        </authorList>
    </citation>
    <scope>NUCLEOTIDE SEQUENCE [LARGE SCALE GENOMIC DNA]</scope>
    <source>
        <strain evidence="13 14">NCTC11166</strain>
    </source>
</reference>
<evidence type="ECO:0000256" key="6">
    <source>
        <dbReference type="ARBA" id="ARBA00023136"/>
    </source>
</evidence>
<dbReference type="EMBL" id="UAQP01000005">
    <property type="protein sequence ID" value="SPU53424.1"/>
    <property type="molecule type" value="Genomic_DNA"/>
</dbReference>
<evidence type="ECO:0000313" key="13">
    <source>
        <dbReference type="EMBL" id="SPU53424.1"/>
    </source>
</evidence>
<dbReference type="InterPro" id="IPR037066">
    <property type="entry name" value="Plug_dom_sf"/>
</dbReference>
<dbReference type="AlphaFoldDB" id="A0A2X1BRW1"/>
<dbReference type="Pfam" id="PF07715">
    <property type="entry name" value="Plug"/>
    <property type="match status" value="1"/>
</dbReference>
<dbReference type="InterPro" id="IPR039426">
    <property type="entry name" value="TonB-dep_rcpt-like"/>
</dbReference>
<dbReference type="CDD" id="cd01347">
    <property type="entry name" value="ligand_gated_channel"/>
    <property type="match status" value="1"/>
</dbReference>
<evidence type="ECO:0000259" key="12">
    <source>
        <dbReference type="Pfam" id="PF07715"/>
    </source>
</evidence>
<evidence type="ECO:0000256" key="8">
    <source>
        <dbReference type="PROSITE-ProRule" id="PRU01360"/>
    </source>
</evidence>
<keyword evidence="2 8" id="KW-0813">Transport</keyword>
<dbReference type="PROSITE" id="PS52016">
    <property type="entry name" value="TONB_DEPENDENT_REC_3"/>
    <property type="match status" value="1"/>
</dbReference>
<keyword evidence="4 8" id="KW-0812">Transmembrane</keyword>
<dbReference type="Gene3D" id="2.170.130.10">
    <property type="entry name" value="TonB-dependent receptor, plug domain"/>
    <property type="match status" value="1"/>
</dbReference>
<dbReference type="Proteomes" id="UP000251186">
    <property type="component" value="Unassembled WGS sequence"/>
</dbReference>
<dbReference type="Pfam" id="PF00593">
    <property type="entry name" value="TonB_dep_Rec_b-barrel"/>
    <property type="match status" value="1"/>
</dbReference>
<proteinExistence type="inferred from homology"/>
<dbReference type="GO" id="GO:0009279">
    <property type="term" value="C:cell outer membrane"/>
    <property type="evidence" value="ECO:0007669"/>
    <property type="project" value="UniProtKB-SubCell"/>
</dbReference>
<evidence type="ECO:0000259" key="11">
    <source>
        <dbReference type="Pfam" id="PF00593"/>
    </source>
</evidence>
<evidence type="ECO:0000256" key="3">
    <source>
        <dbReference type="ARBA" id="ARBA00022452"/>
    </source>
</evidence>
<feature type="signal peptide" evidence="10">
    <location>
        <begin position="1"/>
        <end position="23"/>
    </location>
</feature>
<keyword evidence="10" id="KW-0732">Signal</keyword>
<evidence type="ECO:0000313" key="14">
    <source>
        <dbReference type="Proteomes" id="UP000251186"/>
    </source>
</evidence>
<gene>
    <name evidence="13" type="primary">iutA</name>
    <name evidence="13" type="ORF">NCTC11166_01495</name>
</gene>
<dbReference type="PANTHER" id="PTHR30069">
    <property type="entry name" value="TONB-DEPENDENT OUTER MEMBRANE RECEPTOR"/>
    <property type="match status" value="1"/>
</dbReference>
<feature type="chain" id="PRO_5016127180" evidence="10">
    <location>
        <begin position="24"/>
        <end position="710"/>
    </location>
</feature>
<dbReference type="GO" id="GO:0015344">
    <property type="term" value="F:siderophore uptake transmembrane transporter activity"/>
    <property type="evidence" value="ECO:0007669"/>
    <property type="project" value="TreeGrafter"/>
</dbReference>
<evidence type="ECO:0000256" key="2">
    <source>
        <dbReference type="ARBA" id="ARBA00022448"/>
    </source>
</evidence>
<accession>A0A2X1BRW1</accession>
<dbReference type="GO" id="GO:0044718">
    <property type="term" value="P:siderophore transmembrane transport"/>
    <property type="evidence" value="ECO:0007669"/>
    <property type="project" value="TreeGrafter"/>
</dbReference>
<organism evidence="13 14">
    <name type="scientific">Brevundimonas vesicularis</name>
    <name type="common">Pseudomonas vesicularis</name>
    <dbReference type="NCBI Taxonomy" id="41276"/>
    <lineage>
        <taxon>Bacteria</taxon>
        <taxon>Pseudomonadati</taxon>
        <taxon>Pseudomonadota</taxon>
        <taxon>Alphaproteobacteria</taxon>
        <taxon>Caulobacterales</taxon>
        <taxon>Caulobacteraceae</taxon>
        <taxon>Brevundimonas</taxon>
    </lineage>
</organism>
<dbReference type="InterPro" id="IPR000531">
    <property type="entry name" value="Beta-barrel_TonB"/>
</dbReference>
<evidence type="ECO:0000256" key="4">
    <source>
        <dbReference type="ARBA" id="ARBA00022692"/>
    </source>
</evidence>
<keyword evidence="3 8" id="KW-1134">Transmembrane beta strand</keyword>
<dbReference type="RefSeq" id="WP_112862316.1">
    <property type="nucleotide sequence ID" value="NZ_UAQP01000005.1"/>
</dbReference>
<protein>
    <submittedName>
        <fullName evidence="13">Iron-regulated outer membrane proteins</fullName>
    </submittedName>
</protein>
<name>A0A2X1BRW1_BREVE</name>
<sequence length="710" mass="75591">MSPRLLATVALLPLLLAALPAAAQEGPTPDATLLDEVVVTASRIETPRSAIAATVELIDAEAIVQQTALAASAVDTVAALVPSFSPTRQKLSGFGETLRGRSPLYLVDGVPQSTPLRDDSRDGYTIDPFFIDRVEVIFGSNAIQGIGATGGVVNYVTARKPSEAEGLTGRMMAQVTTDDELQGDGVGAKIAAIGGRDFGAFDLTVGAAFETRGAYYDADGSRVGFDGAQGEVQDSQALSLFARGGWDLGGDRRLEGWVNRFDLEGDGDYVTVAGDRATGVSTTAVRGAPPGRQPSNAVTSAALSYTDRDLFGGVQRAQVFAHDYQGVFGGGSFPDFQDPRIAPVGTLFDQSANNSEKLGFKIDWQGQVPGLTGLKALVGLDGLRDRTYQELVLTGRNWVPETAYESLSPFLQLNQSVLAGRLSLSAGVRHESAKLKVDDFQTLYAYGPQTVAGGEPGFEETLFNVGAAFEVTPALLVYGSFAQGFTMPDVGRVLRGINRPNQDVDTFLNVEPVVSDNTEVGVEYRGARVELSAAVFRSEAERGSLLNRLPSGIFEVQRQATRIDGLELKGLWRATDALALGGSYAALDGQSDSDGDGDLDRDLNGANISPDRLLLWGEYETGPIALRLQAQTYLARDFDGEPAANGFEGYTVLDVVARYEAGFGTVSLGVQNLLDEQYISYFSDTQGPTDNLRFFAGRGRTATVTLTRSF</sequence>
<evidence type="ECO:0000256" key="9">
    <source>
        <dbReference type="RuleBase" id="RU003357"/>
    </source>
</evidence>
<comment type="subcellular location">
    <subcellularLocation>
        <location evidence="1 8">Cell outer membrane</location>
        <topology evidence="1 8">Multi-pass membrane protein</topology>
    </subcellularLocation>
</comment>
<keyword evidence="7 8" id="KW-0998">Cell outer membrane</keyword>
<dbReference type="SUPFAM" id="SSF56935">
    <property type="entry name" value="Porins"/>
    <property type="match status" value="1"/>
</dbReference>
<dbReference type="InterPro" id="IPR012910">
    <property type="entry name" value="Plug_dom"/>
</dbReference>
<keyword evidence="5 9" id="KW-0798">TonB box</keyword>
<evidence type="ECO:0000256" key="10">
    <source>
        <dbReference type="SAM" id="SignalP"/>
    </source>
</evidence>
<evidence type="ECO:0000256" key="5">
    <source>
        <dbReference type="ARBA" id="ARBA00023077"/>
    </source>
</evidence>